<dbReference type="AlphaFoldDB" id="A0A1U7JD80"/>
<accession>A0A1U7JD80</accession>
<proteinExistence type="predicted"/>
<gene>
    <name evidence="2" type="ORF">A3843_18820</name>
</gene>
<keyword evidence="3" id="KW-1185">Reference proteome</keyword>
<organism evidence="2 3">
    <name type="scientific">Pseudovibrio exalbescens</name>
    <dbReference type="NCBI Taxonomy" id="197461"/>
    <lineage>
        <taxon>Bacteria</taxon>
        <taxon>Pseudomonadati</taxon>
        <taxon>Pseudomonadota</taxon>
        <taxon>Alphaproteobacteria</taxon>
        <taxon>Hyphomicrobiales</taxon>
        <taxon>Stappiaceae</taxon>
        <taxon>Pseudovibrio</taxon>
    </lineage>
</organism>
<evidence type="ECO:0000256" key="1">
    <source>
        <dbReference type="SAM" id="MobiDB-lite"/>
    </source>
</evidence>
<sequence length="73" mass="7985">MTAEGKDEQVADLRAASKKENAEPAYLERAGRAPLTLTQNNKTKIQPRPYPTQVIPASEPGSRPAITRTREAP</sequence>
<dbReference type="EMBL" id="LVVZ01000041">
    <property type="protein sequence ID" value="OKL42693.1"/>
    <property type="molecule type" value="Genomic_DNA"/>
</dbReference>
<comment type="caution">
    <text evidence="2">The sequence shown here is derived from an EMBL/GenBank/DDBJ whole genome shotgun (WGS) entry which is preliminary data.</text>
</comment>
<evidence type="ECO:0000313" key="2">
    <source>
        <dbReference type="EMBL" id="OKL42693.1"/>
    </source>
</evidence>
<feature type="compositionally biased region" description="Basic and acidic residues" evidence="1">
    <location>
        <begin position="1"/>
        <end position="22"/>
    </location>
</feature>
<feature type="region of interest" description="Disordered" evidence="1">
    <location>
        <begin position="1"/>
        <end position="73"/>
    </location>
</feature>
<name>A0A1U7JD80_9HYPH</name>
<evidence type="ECO:0000313" key="3">
    <source>
        <dbReference type="Proteomes" id="UP000185783"/>
    </source>
</evidence>
<dbReference type="Proteomes" id="UP000185783">
    <property type="component" value="Unassembled WGS sequence"/>
</dbReference>
<reference evidence="2 3" key="1">
    <citation type="submission" date="2016-03" db="EMBL/GenBank/DDBJ databases">
        <title>Genome sequence of Nesiotobacter sp. nov., a moderately halophilic alphaproteobacterium isolated from the Yellow Sea, China.</title>
        <authorList>
            <person name="Zhang G."/>
            <person name="Zhang R."/>
        </authorList>
    </citation>
    <scope>NUCLEOTIDE SEQUENCE [LARGE SCALE GENOMIC DNA]</scope>
    <source>
        <strain evidence="2 3">WB1-6</strain>
    </source>
</reference>
<protein>
    <submittedName>
        <fullName evidence="2">Uncharacterized protein</fullName>
    </submittedName>
</protein>